<dbReference type="Proteomes" id="UP001237642">
    <property type="component" value="Unassembled WGS sequence"/>
</dbReference>
<name>A0AAD8I4X4_9APIA</name>
<organism evidence="1 2">
    <name type="scientific">Heracleum sosnowskyi</name>
    <dbReference type="NCBI Taxonomy" id="360622"/>
    <lineage>
        <taxon>Eukaryota</taxon>
        <taxon>Viridiplantae</taxon>
        <taxon>Streptophyta</taxon>
        <taxon>Embryophyta</taxon>
        <taxon>Tracheophyta</taxon>
        <taxon>Spermatophyta</taxon>
        <taxon>Magnoliopsida</taxon>
        <taxon>eudicotyledons</taxon>
        <taxon>Gunneridae</taxon>
        <taxon>Pentapetalae</taxon>
        <taxon>asterids</taxon>
        <taxon>campanulids</taxon>
        <taxon>Apiales</taxon>
        <taxon>Apiaceae</taxon>
        <taxon>Apioideae</taxon>
        <taxon>apioid superclade</taxon>
        <taxon>Tordylieae</taxon>
        <taxon>Tordyliinae</taxon>
        <taxon>Heracleum</taxon>
    </lineage>
</organism>
<evidence type="ECO:0000313" key="1">
    <source>
        <dbReference type="EMBL" id="KAK1379194.1"/>
    </source>
</evidence>
<accession>A0AAD8I4X4</accession>
<gene>
    <name evidence="1" type="ORF">POM88_025938</name>
</gene>
<reference evidence="1" key="1">
    <citation type="submission" date="2023-02" db="EMBL/GenBank/DDBJ databases">
        <title>Genome of toxic invasive species Heracleum sosnowskyi carries increased number of genes despite the absence of recent whole-genome duplications.</title>
        <authorList>
            <person name="Schelkunov M."/>
            <person name="Shtratnikova V."/>
            <person name="Makarenko M."/>
            <person name="Klepikova A."/>
            <person name="Omelchenko D."/>
            <person name="Novikova G."/>
            <person name="Obukhova E."/>
            <person name="Bogdanov V."/>
            <person name="Penin A."/>
            <person name="Logacheva M."/>
        </authorList>
    </citation>
    <scope>NUCLEOTIDE SEQUENCE</scope>
    <source>
        <strain evidence="1">Hsosn_3</strain>
        <tissue evidence="1">Leaf</tissue>
    </source>
</reference>
<proteinExistence type="predicted"/>
<keyword evidence="2" id="KW-1185">Reference proteome</keyword>
<sequence length="145" mass="16723">MEEAPTLELQPLQDKLGYGKVYESNRLYKEKVKDWHERGVVKHSFVLGQLVMRFKSRFRFFPGKRKSRWSELITVKSTFPHDAVEIFHKFPDDAFKVNGQWLKHDVVLSTAFRATGVDITWPTFGVDSVYPPPDTPPEEGGPADD</sequence>
<comment type="caution">
    <text evidence="1">The sequence shown here is derived from an EMBL/GenBank/DDBJ whole genome shotgun (WGS) entry which is preliminary data.</text>
</comment>
<evidence type="ECO:0000313" key="2">
    <source>
        <dbReference type="Proteomes" id="UP001237642"/>
    </source>
</evidence>
<protein>
    <submittedName>
        <fullName evidence="1">Uncharacterized protein</fullName>
    </submittedName>
</protein>
<dbReference type="AlphaFoldDB" id="A0AAD8I4X4"/>
<dbReference type="EMBL" id="JAUIZM010000006">
    <property type="protein sequence ID" value="KAK1379194.1"/>
    <property type="molecule type" value="Genomic_DNA"/>
</dbReference>
<reference evidence="1" key="2">
    <citation type="submission" date="2023-05" db="EMBL/GenBank/DDBJ databases">
        <authorList>
            <person name="Schelkunov M.I."/>
        </authorList>
    </citation>
    <scope>NUCLEOTIDE SEQUENCE</scope>
    <source>
        <strain evidence="1">Hsosn_3</strain>
        <tissue evidence="1">Leaf</tissue>
    </source>
</reference>